<reference evidence="2" key="1">
    <citation type="submission" date="2022-12" db="EMBL/GenBank/DDBJ databases">
        <title>Bacterial isolates from different developmental stages of Nematostella vectensis.</title>
        <authorList>
            <person name="Fraune S."/>
        </authorList>
    </citation>
    <scope>NUCLEOTIDE SEQUENCE</scope>
    <source>
        <strain evidence="2">G21632-S1</strain>
    </source>
</reference>
<dbReference type="RefSeq" id="WP_269402092.1">
    <property type="nucleotide sequence ID" value="NZ_JAPWGW010000002.1"/>
</dbReference>
<evidence type="ECO:0008006" key="4">
    <source>
        <dbReference type="Google" id="ProtNLM"/>
    </source>
</evidence>
<dbReference type="Proteomes" id="UP001083770">
    <property type="component" value="Unassembled WGS sequence"/>
</dbReference>
<organism evidence="2 3">
    <name type="scientific">Henriciella marina</name>
    <dbReference type="NCBI Taxonomy" id="453851"/>
    <lineage>
        <taxon>Bacteria</taxon>
        <taxon>Pseudomonadati</taxon>
        <taxon>Pseudomonadota</taxon>
        <taxon>Alphaproteobacteria</taxon>
        <taxon>Hyphomonadales</taxon>
        <taxon>Hyphomonadaceae</taxon>
        <taxon>Henriciella</taxon>
    </lineage>
</organism>
<feature type="transmembrane region" description="Helical" evidence="1">
    <location>
        <begin position="61"/>
        <end position="78"/>
    </location>
</feature>
<keyword evidence="3" id="KW-1185">Reference proteome</keyword>
<feature type="transmembrane region" description="Helical" evidence="1">
    <location>
        <begin position="38"/>
        <end position="55"/>
    </location>
</feature>
<feature type="transmembrane region" description="Helical" evidence="1">
    <location>
        <begin position="197"/>
        <end position="215"/>
    </location>
</feature>
<evidence type="ECO:0000313" key="2">
    <source>
        <dbReference type="EMBL" id="MCZ4297974.1"/>
    </source>
</evidence>
<gene>
    <name evidence="2" type="ORF">O4G74_07895</name>
</gene>
<accession>A0ABT4LXV2</accession>
<feature type="transmembrane region" description="Helical" evidence="1">
    <location>
        <begin position="167"/>
        <end position="185"/>
    </location>
</feature>
<proteinExistence type="predicted"/>
<feature type="transmembrane region" description="Helical" evidence="1">
    <location>
        <begin position="129"/>
        <end position="147"/>
    </location>
</feature>
<evidence type="ECO:0000313" key="3">
    <source>
        <dbReference type="Proteomes" id="UP001083770"/>
    </source>
</evidence>
<name>A0ABT4LXV2_9PROT</name>
<keyword evidence="1" id="KW-0472">Membrane</keyword>
<protein>
    <recommendedName>
        <fullName evidence="4">DUF2306 domain-containing protein</fullName>
    </recommendedName>
</protein>
<evidence type="ECO:0000256" key="1">
    <source>
        <dbReference type="SAM" id="Phobius"/>
    </source>
</evidence>
<keyword evidence="1" id="KW-0812">Transmembrane</keyword>
<feature type="transmembrane region" description="Helical" evidence="1">
    <location>
        <begin position="6"/>
        <end position="26"/>
    </location>
</feature>
<dbReference type="EMBL" id="JAPWGW010000002">
    <property type="protein sequence ID" value="MCZ4297974.1"/>
    <property type="molecule type" value="Genomic_DNA"/>
</dbReference>
<feature type="transmembrane region" description="Helical" evidence="1">
    <location>
        <begin position="90"/>
        <end position="109"/>
    </location>
</feature>
<sequence>MMTILMLLHIIAGTAAVAAGGAALALRKGSPLHRASGLGFVVSMVIAALAGTILAGLKPEFITLLAGFFTIYLVLSSWMTMQGWGQGGGVVAGGCLVPAVLIATVGGIWGAEALASSDGLKTGYSAEPYLVFAAIAGLAGLGDLSVIVRKGIRGRQRTARHLWRMSLALFIAVGSLFTGPGSSIFPQSIRDTGLLSLPELLVLSLMVFWLIRVFVGRELRARSPVSRPALKMR</sequence>
<keyword evidence="1" id="KW-1133">Transmembrane helix</keyword>
<comment type="caution">
    <text evidence="2">The sequence shown here is derived from an EMBL/GenBank/DDBJ whole genome shotgun (WGS) entry which is preliminary data.</text>
</comment>